<dbReference type="AlphaFoldDB" id="A0A818X6X7"/>
<proteinExistence type="predicted"/>
<reference evidence="2" key="1">
    <citation type="submission" date="2021-02" db="EMBL/GenBank/DDBJ databases">
        <authorList>
            <person name="Nowell W R."/>
        </authorList>
    </citation>
    <scope>NUCLEOTIDE SEQUENCE</scope>
</reference>
<feature type="region of interest" description="Disordered" evidence="1">
    <location>
        <begin position="1"/>
        <end position="31"/>
    </location>
</feature>
<feature type="compositionally biased region" description="Basic residues" evidence="1">
    <location>
        <begin position="8"/>
        <end position="18"/>
    </location>
</feature>
<dbReference type="Proteomes" id="UP000663865">
    <property type="component" value="Unassembled WGS sequence"/>
</dbReference>
<comment type="caution">
    <text evidence="2">The sequence shown here is derived from an EMBL/GenBank/DDBJ whole genome shotgun (WGS) entry which is preliminary data.</text>
</comment>
<sequence length="104" mass="11641">MINSTIGKKLHPTKKKTKNSQLDHIEGTGENDQIEKKRHVFVCLRLSCTFLLLADENVQENLDHLTNNFNELQMDPVHPSLPAPPNDTPSLPATSNEKTIITGK</sequence>
<evidence type="ECO:0000256" key="1">
    <source>
        <dbReference type="SAM" id="MobiDB-lite"/>
    </source>
</evidence>
<accession>A0A818X6X7</accession>
<gene>
    <name evidence="2" type="ORF">KIK155_LOCUS28681</name>
</gene>
<evidence type="ECO:0000313" key="3">
    <source>
        <dbReference type="Proteomes" id="UP000663865"/>
    </source>
</evidence>
<feature type="non-terminal residue" evidence="2">
    <location>
        <position position="1"/>
    </location>
</feature>
<evidence type="ECO:0000313" key="2">
    <source>
        <dbReference type="EMBL" id="CAF3733036.1"/>
    </source>
</evidence>
<feature type="compositionally biased region" description="Polar residues" evidence="1">
    <location>
        <begin position="88"/>
        <end position="104"/>
    </location>
</feature>
<protein>
    <submittedName>
        <fullName evidence="2">Uncharacterized protein</fullName>
    </submittedName>
</protein>
<name>A0A818X6X7_9BILA</name>
<organism evidence="2 3">
    <name type="scientific">Rotaria socialis</name>
    <dbReference type="NCBI Taxonomy" id="392032"/>
    <lineage>
        <taxon>Eukaryota</taxon>
        <taxon>Metazoa</taxon>
        <taxon>Spiralia</taxon>
        <taxon>Gnathifera</taxon>
        <taxon>Rotifera</taxon>
        <taxon>Eurotatoria</taxon>
        <taxon>Bdelloidea</taxon>
        <taxon>Philodinida</taxon>
        <taxon>Philodinidae</taxon>
        <taxon>Rotaria</taxon>
    </lineage>
</organism>
<feature type="region of interest" description="Disordered" evidence="1">
    <location>
        <begin position="73"/>
        <end position="104"/>
    </location>
</feature>
<dbReference type="EMBL" id="CAJNYV010005258">
    <property type="protein sequence ID" value="CAF3733036.1"/>
    <property type="molecule type" value="Genomic_DNA"/>
</dbReference>